<dbReference type="Proteomes" id="UP000177001">
    <property type="component" value="Unassembled WGS sequence"/>
</dbReference>
<sequence>MQNKHNNKAGFTIIEVMTSVSIFIIVVTTGIVALLNVNSVHNKSQNMRSIMDNMNFIMEDISRNLRTGYNYRCINSLPDSAISTPSSGNSCLGIAFEFAEGDPSISNDQWVYKIDSSNGTDFNISKSTDGGSTWVQLNPPEVLLEGVSGFSVLGAEPPPSAGGSDLQQPFATIILVGDITYKSFVTPFSLQTSVSQRAFDI</sequence>
<dbReference type="InterPro" id="IPR012902">
    <property type="entry name" value="N_methyl_site"/>
</dbReference>
<keyword evidence="1" id="KW-0472">Membrane</keyword>
<dbReference type="EMBL" id="MFUR01000009">
    <property type="protein sequence ID" value="OGI86848.1"/>
    <property type="molecule type" value="Genomic_DNA"/>
</dbReference>
<dbReference type="Pfam" id="PF07963">
    <property type="entry name" value="N_methyl"/>
    <property type="match status" value="1"/>
</dbReference>
<keyword evidence="1" id="KW-1133">Transmembrane helix</keyword>
<evidence type="ECO:0000313" key="2">
    <source>
        <dbReference type="EMBL" id="OGI86848.1"/>
    </source>
</evidence>
<keyword evidence="1" id="KW-0812">Transmembrane</keyword>
<evidence type="ECO:0000256" key="1">
    <source>
        <dbReference type="SAM" id="Phobius"/>
    </source>
</evidence>
<organism evidence="2 3">
    <name type="scientific">Candidatus Nomurabacteria bacterium RIFCSPLOWO2_01_FULL_36_16</name>
    <dbReference type="NCBI Taxonomy" id="1801767"/>
    <lineage>
        <taxon>Bacteria</taxon>
        <taxon>Candidatus Nomuraibacteriota</taxon>
    </lineage>
</organism>
<reference evidence="2 3" key="1">
    <citation type="journal article" date="2016" name="Nat. Commun.">
        <title>Thousands of microbial genomes shed light on interconnected biogeochemical processes in an aquifer system.</title>
        <authorList>
            <person name="Anantharaman K."/>
            <person name="Brown C.T."/>
            <person name="Hug L.A."/>
            <person name="Sharon I."/>
            <person name="Castelle C.J."/>
            <person name="Probst A.J."/>
            <person name="Thomas B.C."/>
            <person name="Singh A."/>
            <person name="Wilkins M.J."/>
            <person name="Karaoz U."/>
            <person name="Brodie E.L."/>
            <person name="Williams K.H."/>
            <person name="Hubbard S.S."/>
            <person name="Banfield J.F."/>
        </authorList>
    </citation>
    <scope>NUCLEOTIDE SEQUENCE [LARGE SCALE GENOMIC DNA]</scope>
</reference>
<evidence type="ECO:0000313" key="3">
    <source>
        <dbReference type="Proteomes" id="UP000177001"/>
    </source>
</evidence>
<gene>
    <name evidence="2" type="ORF">A3A91_03160</name>
</gene>
<proteinExistence type="predicted"/>
<evidence type="ECO:0008006" key="4">
    <source>
        <dbReference type="Google" id="ProtNLM"/>
    </source>
</evidence>
<protein>
    <recommendedName>
        <fullName evidence="4">Prepilin-type N-terminal cleavage/methylation domain-containing protein</fullName>
    </recommendedName>
</protein>
<accession>A0A1F6WY90</accession>
<name>A0A1F6WY90_9BACT</name>
<feature type="transmembrane region" description="Helical" evidence="1">
    <location>
        <begin position="12"/>
        <end position="35"/>
    </location>
</feature>
<dbReference type="AlphaFoldDB" id="A0A1F6WY90"/>
<comment type="caution">
    <text evidence="2">The sequence shown here is derived from an EMBL/GenBank/DDBJ whole genome shotgun (WGS) entry which is preliminary data.</text>
</comment>